<name>Q2KYD1_BORA1</name>
<sequence length="112" mass="12344">MGTAKYDHPGFVADTGVQGRFVIGVWCPHGFPAHIHIGRFRPGAPAEPNLRLRIPDGVFQSISDDMEKLCRRALGQAIEENLLIDVDGAYQETRFRIDAVPWAGPLQPLIPA</sequence>
<evidence type="ECO:0000313" key="1">
    <source>
        <dbReference type="EMBL" id="CAJ49928.1"/>
    </source>
</evidence>
<dbReference type="EMBL" id="AM167904">
    <property type="protein sequence ID" value="CAJ49928.1"/>
    <property type="molecule type" value="Genomic_DNA"/>
</dbReference>
<dbReference type="eggNOG" id="ENOG5032QA0">
    <property type="taxonomic scope" value="Bacteria"/>
</dbReference>
<evidence type="ECO:0000313" key="2">
    <source>
        <dbReference type="Proteomes" id="UP000001977"/>
    </source>
</evidence>
<dbReference type="AlphaFoldDB" id="Q2KYD1"/>
<gene>
    <name evidence="1" type="ordered locus">BAV2318</name>
</gene>
<proteinExistence type="predicted"/>
<dbReference type="Proteomes" id="UP000001977">
    <property type="component" value="Chromosome"/>
</dbReference>
<organism evidence="1 2">
    <name type="scientific">Bordetella avium (strain 197N)</name>
    <dbReference type="NCBI Taxonomy" id="360910"/>
    <lineage>
        <taxon>Bacteria</taxon>
        <taxon>Pseudomonadati</taxon>
        <taxon>Pseudomonadota</taxon>
        <taxon>Betaproteobacteria</taxon>
        <taxon>Burkholderiales</taxon>
        <taxon>Alcaligenaceae</taxon>
        <taxon>Bordetella</taxon>
    </lineage>
</organism>
<protein>
    <submittedName>
        <fullName evidence="1">Uncharacterized protein</fullName>
    </submittedName>
</protein>
<accession>Q2KYD1</accession>
<dbReference type="OrthoDB" id="8655998at2"/>
<dbReference type="RefSeq" id="WP_012417979.1">
    <property type="nucleotide sequence ID" value="NC_010645.1"/>
</dbReference>
<keyword evidence="2" id="KW-1185">Reference proteome</keyword>
<dbReference type="KEGG" id="bav:BAV2318"/>
<reference evidence="1 2" key="1">
    <citation type="journal article" date="2006" name="J. Bacteriol.">
        <title>Comparison of the genome sequence of the poultry pathogen Bordetella avium with those of B. bronchiseptica, B. pertussis, and B. parapertussis reveals extensive diversity in surface structures associated with host interaction.</title>
        <authorList>
            <person name="Sebaihia M."/>
            <person name="Preston A."/>
            <person name="Maskell D.J."/>
            <person name="Kuzmiak H."/>
            <person name="Connell T.D."/>
            <person name="King N.D."/>
            <person name="Orndorff P.E."/>
            <person name="Miyamoto D.M."/>
            <person name="Thomson N.R."/>
            <person name="Harris D."/>
            <person name="Goble A."/>
            <person name="Lord A."/>
            <person name="Murphy L."/>
            <person name="Quail M.A."/>
            <person name="Rutter S."/>
            <person name="Squares R."/>
            <person name="Squares S."/>
            <person name="Woodward J."/>
            <person name="Parkhill J."/>
            <person name="Temple L.M."/>
        </authorList>
    </citation>
    <scope>NUCLEOTIDE SEQUENCE [LARGE SCALE GENOMIC DNA]</scope>
    <source>
        <strain evidence="1 2">197N</strain>
    </source>
</reference>
<dbReference type="STRING" id="360910.BAV2318"/>
<dbReference type="GeneID" id="92934567"/>
<dbReference type="HOGENOM" id="CLU_2115636_0_0_4"/>